<name>G0TR23_TRYVY</name>
<evidence type="ECO:0000313" key="1">
    <source>
        <dbReference type="EMBL" id="CCC46387.1"/>
    </source>
</evidence>
<dbReference type="VEuPathDB" id="TriTrypDB:TvY486_0100350"/>
<sequence>MGRGEDTGATASPGTVLLREVENLSKAARCKRIVDVGRAARGGGEGCAEHLLLIELSRSAVPYERLTGALGLWQTGYFSETMRLLMDPCDRVARMAMLPAAKGLQDGDVLHLFRELPSARLRVFCGHLERAGRIAGLLDLYFASPPPPAERGRVAPPLLWASESVLGSRPRSLFRSLDKGDWNIIARRNPGFAAAVVKRELADEDEPSTATASQAHLVLRALRRFHPSIGLDLLRAVLPRGCAMWDDVGAYARMYPAEVTELVLGCKRGKVPMTKRVIKKLGHDAVLALSDADQFSGGCFLELFSCSPRHVRDVLYEQRRSRLLRPDGYMDIEVIASIASAAEREKEALRALNECERLRLDPKEWVSYLSPLPFPQAVAMGRQHLRDQDHYVRAALCNAIVTGGQYHPEYLGDILDFCAQRNRENDIVRREILWNMSCVPPSRWREGHFAQITGIIMAALEALDLSPDSLDSCQRLVLRSAHFSTVLVDTLLVSLVRKSGGIYHGYRDLSLPRPAAGRVWSCLEPWLIEAGNGPDAHAVAETVCTVYPHVRNIDAAVQFLKTCCQCDCPLLNTAFYTLLRYSRPVGLEMLPAVLNMKPEWIYMQEVSETLSVSLQGELLSRYLVAQKLGEWNGYASPSDAPSFNGYHWTAEKQQTYARTLAHMLSTYVHAPRCCRAVFCSLASLYSANISEVVAPLVCKDAPNAALMQRSIHLLGGLKDPESLRLLSTMLEDDRSRVAVYAIGRRIRLLSTPQTLELLKGALRSEMVAVRKVAIRLCGAKMDEKAYAYLLQVRSAGGLHVDVEIALLQAMFHFLHKHEVWEFLYQAAAGERPLALAATKVPVDKAEEEWQKSALSRLFLRLLSRDDSYIVVSALEVLEVTPLPRYDAELKTRLLHLLRTPPPGDVFQSVLRAVAVSSVAASEIATVLGSAERDSDLQANVCVHCESLRDLGSRFKSIVRELVDVLLRDRRQPMLICRLICWLPAVQMGQYLEALHTSDLIHAGCVRPFVDGAPHYCDDVCGISAIEERMRTHDNPFIQRIALEFLYQVVLKAGWNEARLSAMQVYCNASDMWVSDTAKVSLPRAS</sequence>
<accession>G0TR23</accession>
<dbReference type="AlphaFoldDB" id="G0TR23"/>
<dbReference type="InterPro" id="IPR011989">
    <property type="entry name" value="ARM-like"/>
</dbReference>
<dbReference type="SUPFAM" id="SSF48371">
    <property type="entry name" value="ARM repeat"/>
    <property type="match status" value="1"/>
</dbReference>
<dbReference type="EMBL" id="HE573017">
    <property type="protein sequence ID" value="CCC46387.1"/>
    <property type="molecule type" value="Genomic_DNA"/>
</dbReference>
<proteinExistence type="predicted"/>
<protein>
    <submittedName>
        <fullName evidence="1">Uncharacterized protein</fullName>
    </submittedName>
</protein>
<reference evidence="1" key="1">
    <citation type="journal article" date="2012" name="Proc. Natl. Acad. Sci. U.S.A.">
        <title>Antigenic diversity is generated by distinct evolutionary mechanisms in African trypanosome species.</title>
        <authorList>
            <person name="Jackson A.P."/>
            <person name="Berry A."/>
            <person name="Aslett M."/>
            <person name="Allison H.C."/>
            <person name="Burton P."/>
            <person name="Vavrova-Anderson J."/>
            <person name="Brown R."/>
            <person name="Browne H."/>
            <person name="Corton N."/>
            <person name="Hauser H."/>
            <person name="Gamble J."/>
            <person name="Gilderthorp R."/>
            <person name="Marcello L."/>
            <person name="McQuillan J."/>
            <person name="Otto T.D."/>
            <person name="Quail M.A."/>
            <person name="Sanders M.J."/>
            <person name="van Tonder A."/>
            <person name="Ginger M.L."/>
            <person name="Field M.C."/>
            <person name="Barry J.D."/>
            <person name="Hertz-Fowler C."/>
            <person name="Berriman M."/>
        </authorList>
    </citation>
    <scope>NUCLEOTIDE SEQUENCE</scope>
    <source>
        <strain evidence="1">Y486</strain>
    </source>
</reference>
<dbReference type="InterPro" id="IPR016024">
    <property type="entry name" value="ARM-type_fold"/>
</dbReference>
<dbReference type="Gene3D" id="1.25.10.10">
    <property type="entry name" value="Leucine-rich Repeat Variant"/>
    <property type="match status" value="1"/>
</dbReference>
<gene>
    <name evidence="1" type="ORF">TVY486_0100350</name>
</gene>
<organism evidence="1">
    <name type="scientific">Trypanosoma vivax (strain Y486)</name>
    <dbReference type="NCBI Taxonomy" id="1055687"/>
    <lineage>
        <taxon>Eukaryota</taxon>
        <taxon>Discoba</taxon>
        <taxon>Euglenozoa</taxon>
        <taxon>Kinetoplastea</taxon>
        <taxon>Metakinetoplastina</taxon>
        <taxon>Trypanosomatida</taxon>
        <taxon>Trypanosomatidae</taxon>
        <taxon>Trypanosoma</taxon>
        <taxon>Duttonella</taxon>
    </lineage>
</organism>